<dbReference type="AlphaFoldDB" id="A0A9P1EEH9"/>
<gene>
    <name evidence="2" type="ORF">CEURO_LOCUS15037</name>
</gene>
<organism evidence="2 3">
    <name type="scientific">Cuscuta europaea</name>
    <name type="common">European dodder</name>
    <dbReference type="NCBI Taxonomy" id="41803"/>
    <lineage>
        <taxon>Eukaryota</taxon>
        <taxon>Viridiplantae</taxon>
        <taxon>Streptophyta</taxon>
        <taxon>Embryophyta</taxon>
        <taxon>Tracheophyta</taxon>
        <taxon>Spermatophyta</taxon>
        <taxon>Magnoliopsida</taxon>
        <taxon>eudicotyledons</taxon>
        <taxon>Gunneridae</taxon>
        <taxon>Pentapetalae</taxon>
        <taxon>asterids</taxon>
        <taxon>lamiids</taxon>
        <taxon>Solanales</taxon>
        <taxon>Convolvulaceae</taxon>
        <taxon>Cuscuteae</taxon>
        <taxon>Cuscuta</taxon>
        <taxon>Cuscuta subgen. Cuscuta</taxon>
    </lineage>
</organism>
<evidence type="ECO:0000313" key="2">
    <source>
        <dbReference type="EMBL" id="CAH9100669.1"/>
    </source>
</evidence>
<name>A0A9P1EEH9_CUSEU</name>
<feature type="chain" id="PRO_5040409524" evidence="1">
    <location>
        <begin position="28"/>
        <end position="120"/>
    </location>
</feature>
<dbReference type="EMBL" id="CAMAPE010000038">
    <property type="protein sequence ID" value="CAH9100669.1"/>
    <property type="molecule type" value="Genomic_DNA"/>
</dbReference>
<comment type="caution">
    <text evidence="2">The sequence shown here is derived from an EMBL/GenBank/DDBJ whole genome shotgun (WGS) entry which is preliminary data.</text>
</comment>
<evidence type="ECO:0000313" key="3">
    <source>
        <dbReference type="Proteomes" id="UP001152484"/>
    </source>
</evidence>
<accession>A0A9P1EEH9</accession>
<dbReference type="Proteomes" id="UP001152484">
    <property type="component" value="Unassembled WGS sequence"/>
</dbReference>
<keyword evidence="3" id="KW-1185">Reference proteome</keyword>
<reference evidence="2" key="1">
    <citation type="submission" date="2022-07" db="EMBL/GenBank/DDBJ databases">
        <authorList>
            <person name="Macas J."/>
            <person name="Novak P."/>
            <person name="Neumann P."/>
        </authorList>
    </citation>
    <scope>NUCLEOTIDE SEQUENCE</scope>
</reference>
<protein>
    <submittedName>
        <fullName evidence="2">Uncharacterized protein</fullName>
    </submittedName>
</protein>
<proteinExistence type="predicted"/>
<sequence length="120" mass="14065">MKMSNVSISFILLLGLLLSGKVRLSLCDLKCSKPEPYNECWKLIIQYIQNDGNNGRVPPPILPFPDCCPEVRDLGFECFWFWVDHENAKMGYREYDVEVIYYNTNDTWNFCQEKSSLRNV</sequence>
<keyword evidence="1" id="KW-0732">Signal</keyword>
<evidence type="ECO:0000256" key="1">
    <source>
        <dbReference type="SAM" id="SignalP"/>
    </source>
</evidence>
<feature type="signal peptide" evidence="1">
    <location>
        <begin position="1"/>
        <end position="27"/>
    </location>
</feature>